<dbReference type="SMART" id="SM00895">
    <property type="entry name" value="FCD"/>
    <property type="match status" value="1"/>
</dbReference>
<accession>A0A3G2HQM1</accession>
<name>A0A3G2HQM1_9BURK</name>
<dbReference type="OrthoDB" id="8664638at2"/>
<dbReference type="InterPro" id="IPR011711">
    <property type="entry name" value="GntR_C"/>
</dbReference>
<sequence>MPSSALRDIERAYRPCWQQAHQTYPMRSSTEIADEILRRIQSGHYRPGDSLSQYELAEEFQTSRTPVREALRFLEARRVTSLTKTGRTIVAIPSAKSIREAFQIRAELEGLAAQLAVDWIKDSDLEVLMQHQSDYARTLRTRVRSEEGSEWLQHNRSFHDLITITSHNERLHELIQELQNDSVSSALSFASKMPPRLMEENILEHEAIIAALADRNGTAAREAMTEHVAKTMNLVLDWLPER</sequence>
<dbReference type="AlphaFoldDB" id="A0A3G2HQM1"/>
<keyword evidence="2" id="KW-0238">DNA-binding</keyword>
<dbReference type="Pfam" id="PF00392">
    <property type="entry name" value="GntR"/>
    <property type="match status" value="1"/>
</dbReference>
<dbReference type="PANTHER" id="PTHR43537:SF24">
    <property type="entry name" value="GLUCONATE OPERON TRANSCRIPTIONAL REPRESSOR"/>
    <property type="match status" value="1"/>
</dbReference>
<evidence type="ECO:0000256" key="2">
    <source>
        <dbReference type="ARBA" id="ARBA00023125"/>
    </source>
</evidence>
<evidence type="ECO:0000313" key="5">
    <source>
        <dbReference type="EMBL" id="AYN19412.1"/>
    </source>
</evidence>
<reference evidence="5 6" key="1">
    <citation type="submission" date="2018-09" db="EMBL/GenBank/DDBJ databases">
        <title>Complete genome sequence of the hydrocarbonoclastic bacterium Alcaligenes aquatilis QD168, isolated from a crude-oil polluted marine sediment of Central Chile.</title>
        <authorList>
            <person name="Duran R.E."/>
            <person name="Barra B."/>
            <person name="Salva-Serra F."/>
            <person name="Mendez V."/>
            <person name="Moore E.R.B."/>
            <person name="Seeger M."/>
        </authorList>
    </citation>
    <scope>NUCLEOTIDE SEQUENCE [LARGE SCALE GENOMIC DNA]</scope>
    <source>
        <strain evidence="5 6">QD168</strain>
    </source>
</reference>
<dbReference type="PROSITE" id="PS50949">
    <property type="entry name" value="HTH_GNTR"/>
    <property type="match status" value="1"/>
</dbReference>
<dbReference type="Pfam" id="PF07729">
    <property type="entry name" value="FCD"/>
    <property type="match status" value="1"/>
</dbReference>
<dbReference type="Gene3D" id="1.10.10.10">
    <property type="entry name" value="Winged helix-like DNA-binding domain superfamily/Winged helix DNA-binding domain"/>
    <property type="match status" value="1"/>
</dbReference>
<evidence type="ECO:0000256" key="3">
    <source>
        <dbReference type="ARBA" id="ARBA00023163"/>
    </source>
</evidence>
<evidence type="ECO:0000259" key="4">
    <source>
        <dbReference type="PROSITE" id="PS50949"/>
    </source>
</evidence>
<dbReference type="InterPro" id="IPR008920">
    <property type="entry name" value="TF_FadR/GntR_C"/>
</dbReference>
<dbReference type="Proteomes" id="UP000268070">
    <property type="component" value="Chromosome"/>
</dbReference>
<dbReference type="EMBL" id="CP032153">
    <property type="protein sequence ID" value="AYN19412.1"/>
    <property type="molecule type" value="Genomic_DNA"/>
</dbReference>
<dbReference type="CDD" id="cd07377">
    <property type="entry name" value="WHTH_GntR"/>
    <property type="match status" value="1"/>
</dbReference>
<dbReference type="InterPro" id="IPR036388">
    <property type="entry name" value="WH-like_DNA-bd_sf"/>
</dbReference>
<dbReference type="PANTHER" id="PTHR43537">
    <property type="entry name" value="TRANSCRIPTIONAL REGULATOR, GNTR FAMILY"/>
    <property type="match status" value="1"/>
</dbReference>
<dbReference type="KEGG" id="aaqu:D3M96_01985"/>
<dbReference type="SUPFAM" id="SSF46785">
    <property type="entry name" value="Winged helix' DNA-binding domain"/>
    <property type="match status" value="1"/>
</dbReference>
<feature type="domain" description="HTH gntR-type" evidence="4">
    <location>
        <begin position="26"/>
        <end position="93"/>
    </location>
</feature>
<keyword evidence="3" id="KW-0804">Transcription</keyword>
<evidence type="ECO:0000256" key="1">
    <source>
        <dbReference type="ARBA" id="ARBA00023015"/>
    </source>
</evidence>
<dbReference type="SMART" id="SM00345">
    <property type="entry name" value="HTH_GNTR"/>
    <property type="match status" value="1"/>
</dbReference>
<gene>
    <name evidence="5" type="ORF">D3M96_01985</name>
</gene>
<dbReference type="GO" id="GO:0003677">
    <property type="term" value="F:DNA binding"/>
    <property type="evidence" value="ECO:0007669"/>
    <property type="project" value="UniProtKB-KW"/>
</dbReference>
<dbReference type="InterPro" id="IPR036390">
    <property type="entry name" value="WH_DNA-bd_sf"/>
</dbReference>
<organism evidence="5 6">
    <name type="scientific">Alcaligenes aquatilis</name>
    <dbReference type="NCBI Taxonomy" id="323284"/>
    <lineage>
        <taxon>Bacteria</taxon>
        <taxon>Pseudomonadati</taxon>
        <taxon>Pseudomonadota</taxon>
        <taxon>Betaproteobacteria</taxon>
        <taxon>Burkholderiales</taxon>
        <taxon>Alcaligenaceae</taxon>
        <taxon>Alcaligenes</taxon>
    </lineage>
</organism>
<protein>
    <submittedName>
        <fullName evidence="5">GntR family transcriptional regulator</fullName>
    </submittedName>
</protein>
<dbReference type="InterPro" id="IPR000524">
    <property type="entry name" value="Tscrpt_reg_HTH_GntR"/>
</dbReference>
<proteinExistence type="predicted"/>
<dbReference type="SUPFAM" id="SSF48008">
    <property type="entry name" value="GntR ligand-binding domain-like"/>
    <property type="match status" value="1"/>
</dbReference>
<keyword evidence="1" id="KW-0805">Transcription regulation</keyword>
<evidence type="ECO:0000313" key="6">
    <source>
        <dbReference type="Proteomes" id="UP000268070"/>
    </source>
</evidence>
<dbReference type="Gene3D" id="1.20.120.530">
    <property type="entry name" value="GntR ligand-binding domain-like"/>
    <property type="match status" value="1"/>
</dbReference>
<dbReference type="GO" id="GO:0003700">
    <property type="term" value="F:DNA-binding transcription factor activity"/>
    <property type="evidence" value="ECO:0007669"/>
    <property type="project" value="InterPro"/>
</dbReference>